<gene>
    <name evidence="1" type="primary">Acey_s0325.g2553</name>
    <name evidence="1" type="ORF">Y032_0325g2553</name>
</gene>
<dbReference type="Proteomes" id="UP000024635">
    <property type="component" value="Unassembled WGS sequence"/>
</dbReference>
<keyword evidence="2" id="KW-1185">Reference proteome</keyword>
<proteinExistence type="predicted"/>
<reference evidence="2" key="1">
    <citation type="journal article" date="2015" name="Nat. Genet.">
        <title>The genome and transcriptome of the zoonotic hookworm Ancylostoma ceylanicum identify infection-specific gene families.</title>
        <authorList>
            <person name="Schwarz E.M."/>
            <person name="Hu Y."/>
            <person name="Antoshechkin I."/>
            <person name="Miller M.M."/>
            <person name="Sternberg P.W."/>
            <person name="Aroian R.V."/>
        </authorList>
    </citation>
    <scope>NUCLEOTIDE SEQUENCE</scope>
    <source>
        <strain evidence="2">HY135</strain>
    </source>
</reference>
<name>A0A016S056_9BILA</name>
<sequence>MAEMSSWRSLVTSCLFYHCVSCKTAKTIYARQVAPAEPVVRIRSPIADLFTAPKRKTISAIFVGARDVLVKQFAEWKSGSVRRRFRWC</sequence>
<evidence type="ECO:0000313" key="1">
    <source>
        <dbReference type="EMBL" id="EYB83988.1"/>
    </source>
</evidence>
<comment type="caution">
    <text evidence="1">The sequence shown here is derived from an EMBL/GenBank/DDBJ whole genome shotgun (WGS) entry which is preliminary data.</text>
</comment>
<protein>
    <submittedName>
        <fullName evidence="1">Uncharacterized protein</fullName>
    </submittedName>
</protein>
<dbReference type="EMBL" id="JARK01001661">
    <property type="protein sequence ID" value="EYB83988.1"/>
    <property type="molecule type" value="Genomic_DNA"/>
</dbReference>
<accession>A0A016S056</accession>
<evidence type="ECO:0000313" key="2">
    <source>
        <dbReference type="Proteomes" id="UP000024635"/>
    </source>
</evidence>
<organism evidence="1 2">
    <name type="scientific">Ancylostoma ceylanicum</name>
    <dbReference type="NCBI Taxonomy" id="53326"/>
    <lineage>
        <taxon>Eukaryota</taxon>
        <taxon>Metazoa</taxon>
        <taxon>Ecdysozoa</taxon>
        <taxon>Nematoda</taxon>
        <taxon>Chromadorea</taxon>
        <taxon>Rhabditida</taxon>
        <taxon>Rhabditina</taxon>
        <taxon>Rhabditomorpha</taxon>
        <taxon>Strongyloidea</taxon>
        <taxon>Ancylostomatidae</taxon>
        <taxon>Ancylostomatinae</taxon>
        <taxon>Ancylostoma</taxon>
    </lineage>
</organism>
<dbReference type="AlphaFoldDB" id="A0A016S056"/>